<feature type="domain" description="Phosphofurin acidic cluster sorting protein 1/2 C-terminal" evidence="2">
    <location>
        <begin position="297"/>
        <end position="693"/>
    </location>
</feature>
<proteinExistence type="predicted"/>
<protein>
    <recommendedName>
        <fullName evidence="2">Phosphofurin acidic cluster sorting protein 1/2 C-terminal domain-containing protein</fullName>
    </recommendedName>
</protein>
<feature type="region of interest" description="Disordered" evidence="1">
    <location>
        <begin position="506"/>
        <end position="532"/>
    </location>
</feature>
<feature type="compositionally biased region" description="Polar residues" evidence="1">
    <location>
        <begin position="156"/>
        <end position="167"/>
    </location>
</feature>
<dbReference type="InterPro" id="IPR019381">
    <property type="entry name" value="PACS1/2_C"/>
</dbReference>
<evidence type="ECO:0000313" key="3">
    <source>
        <dbReference type="EMBL" id="CAH1987687.1"/>
    </source>
</evidence>
<dbReference type="Pfam" id="PF10254">
    <property type="entry name" value="Pacs-1"/>
    <property type="match status" value="1"/>
</dbReference>
<dbReference type="EMBL" id="CAKOFQ010007023">
    <property type="protein sequence ID" value="CAH1987687.1"/>
    <property type="molecule type" value="Genomic_DNA"/>
</dbReference>
<keyword evidence="4" id="KW-1185">Reference proteome</keyword>
<feature type="compositionally biased region" description="Gly residues" evidence="1">
    <location>
        <begin position="11"/>
        <end position="27"/>
    </location>
</feature>
<reference evidence="3" key="1">
    <citation type="submission" date="2022-03" db="EMBL/GenBank/DDBJ databases">
        <authorList>
            <person name="Sayadi A."/>
        </authorList>
    </citation>
    <scope>NUCLEOTIDE SEQUENCE</scope>
</reference>
<evidence type="ECO:0000259" key="2">
    <source>
        <dbReference type="Pfam" id="PF10254"/>
    </source>
</evidence>
<feature type="compositionally biased region" description="Acidic residues" evidence="1">
    <location>
        <begin position="73"/>
        <end position="91"/>
    </location>
</feature>
<evidence type="ECO:0000313" key="4">
    <source>
        <dbReference type="Proteomes" id="UP001152888"/>
    </source>
</evidence>
<dbReference type="Proteomes" id="UP001152888">
    <property type="component" value="Unassembled WGS sequence"/>
</dbReference>
<accession>A0A9P0PKK7</accession>
<dbReference type="AlphaFoldDB" id="A0A9P0PKK7"/>
<dbReference type="GO" id="GO:0072659">
    <property type="term" value="P:protein localization to plasma membrane"/>
    <property type="evidence" value="ECO:0007669"/>
    <property type="project" value="TreeGrafter"/>
</dbReference>
<feature type="region of interest" description="Disordered" evidence="1">
    <location>
        <begin position="194"/>
        <end position="245"/>
    </location>
</feature>
<feature type="region of interest" description="Disordered" evidence="1">
    <location>
        <begin position="1"/>
        <end position="41"/>
    </location>
</feature>
<dbReference type="OrthoDB" id="28829at2759"/>
<dbReference type="PANTHER" id="PTHR13280:SF17">
    <property type="entry name" value="KRUEPPEL TARGET AT 95D, ISOFORM A"/>
    <property type="match status" value="1"/>
</dbReference>
<feature type="region of interest" description="Disordered" evidence="1">
    <location>
        <begin position="72"/>
        <end position="102"/>
    </location>
</feature>
<name>A0A9P0PKK7_ACAOB</name>
<sequence>MDMELELVSDSGGGSAGGGGGGGGGGYITSSTKDPKSPAGVASTATVVARLFIAQLSSTPIDHDHKVRLHDFSDDDDEISSGEEEAAELSDSEPIRSKLPRARRHNLKQRFVSLLRRFRVPDTEGGRAGDLDNPSDIQALFQELESLSCDEDSGAEQDTMSISSTPKPSLRPFFSSSRSLLDNTTLPYVEAERVEEKTCSGSDGNADLCYTDPEAQSDPQTTGSPPREQPLPPGSGGSGRKPAGDSEFSIIMQELSERKAKLFRSGGSSAKKKNSLSVGSEPAIEQVTARKVFLEMVSRLLPLEDNALPECVVLISGPDSMTVPLSSKLNAPYRVFQPISAVEVKTVLTALFSKIHKYCNNCAKPGTFVKIVLVGSDTLVGWFVRPYVELLSSKPSEWLSFTRMYIVPLGGCNISRQLAMFDQGYQSLFPSDQELKPDELAQRIHRYIQAPVSAPVVQMPVGEAMLTCHDENSQLFIPFINEVRVGPAEHPQSVSVDLEDPLISAMQQCSSPPSAPPPAPQLTPPSSPNVHAREAPWEPLELQIDYWQVQSALPGGGLRHYSDQVPLTAGAKEKDKDGGKQRQDGGKTSLKALFRGLQAQPTNTAGLAVTMHLASKEKKQKIMRLGKKKEKEKDAEPRCQLVEGVSRLICSARASHNSPMKIYIDGVEFGGVKFFQLSSTWQTHVKNLTIALAGVPLASSELS</sequence>
<gene>
    <name evidence="3" type="ORF">ACAOBT_LOCUS17992</name>
</gene>
<evidence type="ECO:0000256" key="1">
    <source>
        <dbReference type="SAM" id="MobiDB-lite"/>
    </source>
</evidence>
<comment type="caution">
    <text evidence="3">The sequence shown here is derived from an EMBL/GenBank/DDBJ whole genome shotgun (WGS) entry which is preliminary data.</text>
</comment>
<feature type="compositionally biased region" description="Pro residues" evidence="1">
    <location>
        <begin position="513"/>
        <end position="527"/>
    </location>
</feature>
<feature type="region of interest" description="Disordered" evidence="1">
    <location>
        <begin position="142"/>
        <end position="176"/>
    </location>
</feature>
<organism evidence="3 4">
    <name type="scientific">Acanthoscelides obtectus</name>
    <name type="common">Bean weevil</name>
    <name type="synonym">Bruchus obtectus</name>
    <dbReference type="NCBI Taxonomy" id="200917"/>
    <lineage>
        <taxon>Eukaryota</taxon>
        <taxon>Metazoa</taxon>
        <taxon>Ecdysozoa</taxon>
        <taxon>Arthropoda</taxon>
        <taxon>Hexapoda</taxon>
        <taxon>Insecta</taxon>
        <taxon>Pterygota</taxon>
        <taxon>Neoptera</taxon>
        <taxon>Endopterygota</taxon>
        <taxon>Coleoptera</taxon>
        <taxon>Polyphaga</taxon>
        <taxon>Cucujiformia</taxon>
        <taxon>Chrysomeloidea</taxon>
        <taxon>Chrysomelidae</taxon>
        <taxon>Bruchinae</taxon>
        <taxon>Bruchini</taxon>
        <taxon>Acanthoscelides</taxon>
    </lineage>
</organism>
<dbReference type="PANTHER" id="PTHR13280">
    <property type="entry name" value="PHOSPHOFURIN ACIDIC CLUSTER SORTING PROTEIN"/>
    <property type="match status" value="1"/>
</dbReference>